<dbReference type="GO" id="GO:0008526">
    <property type="term" value="F:phosphatidylinositol transfer activity"/>
    <property type="evidence" value="ECO:0007669"/>
    <property type="project" value="TreeGrafter"/>
</dbReference>
<feature type="region of interest" description="Disordered" evidence="1">
    <location>
        <begin position="564"/>
        <end position="627"/>
    </location>
</feature>
<evidence type="ECO:0000259" key="2">
    <source>
        <dbReference type="PROSITE" id="PS50191"/>
    </source>
</evidence>
<evidence type="ECO:0000313" key="3">
    <source>
        <dbReference type="EMBL" id="CDI54702.1"/>
    </source>
</evidence>
<feature type="compositionally biased region" description="Polar residues" evidence="1">
    <location>
        <begin position="1"/>
        <end position="24"/>
    </location>
</feature>
<feature type="region of interest" description="Disordered" evidence="1">
    <location>
        <begin position="431"/>
        <end position="455"/>
    </location>
</feature>
<dbReference type="AlphaFoldDB" id="A0A077R6V6"/>
<dbReference type="Gene3D" id="3.40.525.10">
    <property type="entry name" value="CRAL-TRIO lipid binding domain"/>
    <property type="match status" value="1"/>
</dbReference>
<dbReference type="PANTHER" id="PTHR45824:SF29">
    <property type="entry name" value="GH16843P"/>
    <property type="match status" value="1"/>
</dbReference>
<feature type="non-terminal residue" evidence="3">
    <location>
        <position position="627"/>
    </location>
</feature>
<dbReference type="Pfam" id="PF03765">
    <property type="entry name" value="CRAL_TRIO_N"/>
    <property type="match status" value="1"/>
</dbReference>
<dbReference type="InterPro" id="IPR036273">
    <property type="entry name" value="CRAL/TRIO_N_dom_sf"/>
</dbReference>
<proteinExistence type="predicted"/>
<dbReference type="SUPFAM" id="SSF52087">
    <property type="entry name" value="CRAL/TRIO domain"/>
    <property type="match status" value="1"/>
</dbReference>
<feature type="compositionally biased region" description="Basic and acidic residues" evidence="1">
    <location>
        <begin position="565"/>
        <end position="583"/>
    </location>
</feature>
<accession>A0A077R6V6</accession>
<feature type="compositionally biased region" description="Basic residues" evidence="1">
    <location>
        <begin position="584"/>
        <end position="612"/>
    </location>
</feature>
<feature type="compositionally biased region" description="Polar residues" evidence="1">
    <location>
        <begin position="616"/>
        <end position="627"/>
    </location>
</feature>
<feature type="region of interest" description="Disordered" evidence="1">
    <location>
        <begin position="1"/>
        <end position="105"/>
    </location>
</feature>
<feature type="domain" description="CRAL-TRIO" evidence="2">
    <location>
        <begin position="188"/>
        <end position="340"/>
    </location>
</feature>
<dbReference type="InterPro" id="IPR001251">
    <property type="entry name" value="CRAL-TRIO_dom"/>
</dbReference>
<feature type="compositionally biased region" description="Low complexity" evidence="1">
    <location>
        <begin position="35"/>
        <end position="55"/>
    </location>
</feature>
<dbReference type="InterPro" id="IPR052578">
    <property type="entry name" value="PI_Transfer_CRAL-TRIO"/>
</dbReference>
<reference evidence="3" key="1">
    <citation type="journal article" date="2014" name="Genome Biol. Evol.">
        <title>Gene Loss Rather Than Gene Gain Is Associated with a Host Jump from Monocots to Dicots in the Smut Fungus Melanopsichium pennsylvanicum.</title>
        <authorList>
            <person name="Sharma R."/>
            <person name="Mishra B."/>
            <person name="Runge F."/>
            <person name="Thines M."/>
        </authorList>
    </citation>
    <scope>NUCLEOTIDE SEQUENCE</scope>
    <source>
        <strain evidence="3">4</strain>
    </source>
</reference>
<dbReference type="SUPFAM" id="SSF46938">
    <property type="entry name" value="CRAL/TRIO N-terminal domain"/>
    <property type="match status" value="1"/>
</dbReference>
<protein>
    <submittedName>
        <fullName evidence="3">Related to PDR16-involved in lipid biosynthesis and multidrug resistance</fullName>
    </submittedName>
</protein>
<dbReference type="PANTHER" id="PTHR45824">
    <property type="entry name" value="GH16843P"/>
    <property type="match status" value="1"/>
</dbReference>
<dbReference type="InterPro" id="IPR011074">
    <property type="entry name" value="CRAL/TRIO_N_dom"/>
</dbReference>
<feature type="compositionally biased region" description="Polar residues" evidence="1">
    <location>
        <begin position="431"/>
        <end position="446"/>
    </location>
</feature>
<dbReference type="PROSITE" id="PS50191">
    <property type="entry name" value="CRAL_TRIO"/>
    <property type="match status" value="1"/>
</dbReference>
<organism evidence="3">
    <name type="scientific">Melanopsichium pennsylvanicum 4</name>
    <dbReference type="NCBI Taxonomy" id="1398559"/>
    <lineage>
        <taxon>Eukaryota</taxon>
        <taxon>Fungi</taxon>
        <taxon>Dikarya</taxon>
        <taxon>Basidiomycota</taxon>
        <taxon>Ustilaginomycotina</taxon>
        <taxon>Ustilaginomycetes</taxon>
        <taxon>Ustilaginales</taxon>
        <taxon>Ustilaginaceae</taxon>
        <taxon>Melanopsichium</taxon>
    </lineage>
</organism>
<dbReference type="SMART" id="SM00516">
    <property type="entry name" value="SEC14"/>
    <property type="match status" value="1"/>
</dbReference>
<name>A0A077R6V6_9BASI</name>
<dbReference type="CDD" id="cd00170">
    <property type="entry name" value="SEC14"/>
    <property type="match status" value="1"/>
</dbReference>
<dbReference type="SMART" id="SM01100">
    <property type="entry name" value="CRAL_TRIO_N"/>
    <property type="match status" value="1"/>
</dbReference>
<evidence type="ECO:0000256" key="1">
    <source>
        <dbReference type="SAM" id="MobiDB-lite"/>
    </source>
</evidence>
<dbReference type="EMBL" id="HG529626">
    <property type="protein sequence ID" value="CDI54702.1"/>
    <property type="molecule type" value="Genomic_DNA"/>
</dbReference>
<dbReference type="Pfam" id="PF00650">
    <property type="entry name" value="CRAL_TRIO"/>
    <property type="match status" value="1"/>
</dbReference>
<sequence length="627" mass="69923">MSFENNNLSKTPSRASTTRSSLFSRASGFMTGSRHSQAASESQATASSSSYHTSEQVSTSKNAGSNMGSNTDTELPESAGPRKFDHIFTAPDPSVKLSPPAPLSDTQQAKYDEMLEYFKSTVQYPTSLKSNSPKKPLDDWEKMRNLSRESMIRYLRATKWDVTAAKKRLTDTIAWRREYGVDSLKAEDLEHEAKTGKETILGYDNRGRPLHYMHPSRNTTEETPTQMQFAVWVLERAIDLMPPGVEMLALLINFGGKKRNPTSISNAKLMLYILQNHYVERLGIALCINVPWIFKAFWNAIYPFIDPVTKGKCKFDEAIKDEVPNGQLASDFGGLLDFAYDHDKYWPELVEMTNKRREEQLERFRTQCNVEIGASEWVIRGGDELKRSTKPHKQDSGFHEVEAVALVKGVKDDDIAEEPSTFERQASIQTASTVTAANNPAPSSLNKPAPSYLPLDEDESQLDRFYTSQTELPPQLEGLLTLNDAADWENQTVVNHVSQSAHAAITTSKEQHKQEHGHYNKEHDTNAFVGVVAGISAGAVGGKADSDVSGTSSHKAIAAIATGVEKSKKGDEKSKKGVHDDKQKHKNKKDDRHHHHHHHHFGDHIKAVFHRKSQSESRPTPTATSAT</sequence>
<dbReference type="InterPro" id="IPR036865">
    <property type="entry name" value="CRAL-TRIO_dom_sf"/>
</dbReference>
<feature type="compositionally biased region" description="Polar residues" evidence="1">
    <location>
        <begin position="56"/>
        <end position="73"/>
    </location>
</feature>